<name>A0A5D2KYR9_GOSTO</name>
<evidence type="ECO:0000313" key="2">
    <source>
        <dbReference type="Proteomes" id="UP000322667"/>
    </source>
</evidence>
<protein>
    <submittedName>
        <fullName evidence="1">Uncharacterized protein</fullName>
    </submittedName>
</protein>
<reference evidence="1 2" key="1">
    <citation type="submission" date="2019-07" db="EMBL/GenBank/DDBJ databases">
        <title>WGS assembly of Gossypium tomentosum.</title>
        <authorList>
            <person name="Chen Z.J."/>
            <person name="Sreedasyam A."/>
            <person name="Ando A."/>
            <person name="Song Q."/>
            <person name="De L."/>
            <person name="Hulse-Kemp A."/>
            <person name="Ding M."/>
            <person name="Ye W."/>
            <person name="Kirkbride R."/>
            <person name="Jenkins J."/>
            <person name="Plott C."/>
            <person name="Lovell J."/>
            <person name="Lin Y.-M."/>
            <person name="Vaughn R."/>
            <person name="Liu B."/>
            <person name="Li W."/>
            <person name="Simpson S."/>
            <person name="Scheffler B."/>
            <person name="Saski C."/>
            <person name="Grover C."/>
            <person name="Hu G."/>
            <person name="Conover J."/>
            <person name="Carlson J."/>
            <person name="Shu S."/>
            <person name="Boston L."/>
            <person name="Williams M."/>
            <person name="Peterson D."/>
            <person name="Mcgee K."/>
            <person name="Jones D."/>
            <person name="Wendel J."/>
            <person name="Stelly D."/>
            <person name="Grimwood J."/>
            <person name="Schmutz J."/>
        </authorList>
    </citation>
    <scope>NUCLEOTIDE SEQUENCE [LARGE SCALE GENOMIC DNA]</scope>
    <source>
        <strain evidence="1">7179.01</strain>
    </source>
</reference>
<evidence type="ECO:0000313" key="1">
    <source>
        <dbReference type="EMBL" id="TYH71939.1"/>
    </source>
</evidence>
<accession>A0A5D2KYR9</accession>
<organism evidence="1 2">
    <name type="scientific">Gossypium tomentosum</name>
    <name type="common">Hawaiian cotton</name>
    <name type="synonym">Gossypium sandvicense</name>
    <dbReference type="NCBI Taxonomy" id="34277"/>
    <lineage>
        <taxon>Eukaryota</taxon>
        <taxon>Viridiplantae</taxon>
        <taxon>Streptophyta</taxon>
        <taxon>Embryophyta</taxon>
        <taxon>Tracheophyta</taxon>
        <taxon>Spermatophyta</taxon>
        <taxon>Magnoliopsida</taxon>
        <taxon>eudicotyledons</taxon>
        <taxon>Gunneridae</taxon>
        <taxon>Pentapetalae</taxon>
        <taxon>rosids</taxon>
        <taxon>malvids</taxon>
        <taxon>Malvales</taxon>
        <taxon>Malvaceae</taxon>
        <taxon>Malvoideae</taxon>
        <taxon>Gossypium</taxon>
    </lineage>
</organism>
<keyword evidence="2" id="KW-1185">Reference proteome</keyword>
<dbReference type="Proteomes" id="UP000322667">
    <property type="component" value="Chromosome D05"/>
</dbReference>
<proteinExistence type="predicted"/>
<gene>
    <name evidence="1" type="ORF">ES332_D05G218900v1</name>
</gene>
<dbReference type="EMBL" id="CM017627">
    <property type="protein sequence ID" value="TYH71939.1"/>
    <property type="molecule type" value="Genomic_DNA"/>
</dbReference>
<dbReference type="AlphaFoldDB" id="A0A5D2KYR9"/>
<sequence length="66" mass="7516">MVNSQVQSDKIGATHERWWQITSEVVDVKQQLFQLGKLAYVFQDGAFKFIGKKLKDGELVELDNGC</sequence>